<dbReference type="Gene3D" id="3.30.2160.10">
    <property type="entry name" value="Hect, E3 ligase catalytic domain"/>
    <property type="match status" value="1"/>
</dbReference>
<dbReference type="InterPro" id="IPR000569">
    <property type="entry name" value="HECT_dom"/>
</dbReference>
<evidence type="ECO:0000259" key="3">
    <source>
        <dbReference type="PROSITE" id="PS50237"/>
    </source>
</evidence>
<organism evidence="4 5">
    <name type="scientific">Biomphalaria glabrata</name>
    <name type="common">Bloodfluke planorb</name>
    <name type="synonym">Freshwater snail</name>
    <dbReference type="NCBI Taxonomy" id="6526"/>
    <lineage>
        <taxon>Eukaryota</taxon>
        <taxon>Metazoa</taxon>
        <taxon>Spiralia</taxon>
        <taxon>Lophotrochozoa</taxon>
        <taxon>Mollusca</taxon>
        <taxon>Gastropoda</taxon>
        <taxon>Heterobranchia</taxon>
        <taxon>Euthyneura</taxon>
        <taxon>Panpulmonata</taxon>
        <taxon>Hygrophila</taxon>
        <taxon>Lymnaeoidea</taxon>
        <taxon>Planorbidae</taxon>
        <taxon>Biomphalaria</taxon>
    </lineage>
</organism>
<keyword evidence="1 2" id="KW-0833">Ubl conjugation pathway</keyword>
<dbReference type="SUPFAM" id="SSF56204">
    <property type="entry name" value="Hect, E3 ligase catalytic domain"/>
    <property type="match status" value="1"/>
</dbReference>
<evidence type="ECO:0000256" key="1">
    <source>
        <dbReference type="ARBA" id="ARBA00022786"/>
    </source>
</evidence>
<dbReference type="GO" id="GO:0004842">
    <property type="term" value="F:ubiquitin-protein transferase activity"/>
    <property type="evidence" value="ECO:0007669"/>
    <property type="project" value="InterPro"/>
</dbReference>
<dbReference type="InterPro" id="IPR043366">
    <property type="entry name" value="HECTD4"/>
</dbReference>
<dbReference type="PANTHER" id="PTHR46435">
    <property type="entry name" value="E3 UBIQUITIN-PROTEIN LIGASE HECTD4-RELATED"/>
    <property type="match status" value="1"/>
</dbReference>
<dbReference type="SMART" id="SM00119">
    <property type="entry name" value="HECTc"/>
    <property type="match status" value="1"/>
</dbReference>
<sequence>MTYSEENLLLFIGQLLGITMRADIPLGLDLLSTVWKLLVGLNLDPSTDLQQADALTYKYIKKIEMAETEAELESVCGDGEPRFVYTSLTGLDTELIPGGRSIYVNWNNRQAYIDAIKTLRMRELTSSLRIAAIVTGLSSLLPYQVLTLMSPLDLEIRTSGRPHISLDFLKSHTMYQVGLVESDSHIEFFWSALESFSQEEITRFIKFACNQERVPHTCPCQEGGSDSAHVPPFPMKIAPPDGTGPPDSRYIRVETCMFMVKLPQYSSQEVMTHRLRYAINCREDPLSG</sequence>
<dbReference type="GO" id="GO:0042593">
    <property type="term" value="P:glucose homeostasis"/>
    <property type="evidence" value="ECO:0007669"/>
    <property type="project" value="TreeGrafter"/>
</dbReference>
<evidence type="ECO:0000313" key="5">
    <source>
        <dbReference type="Proteomes" id="UP000076420"/>
    </source>
</evidence>
<feature type="active site" description="Glycyl thioester intermediate" evidence="2">
    <location>
        <position position="256"/>
    </location>
</feature>
<dbReference type="STRING" id="6526.A0A2C9JLI7"/>
<protein>
    <recommendedName>
        <fullName evidence="3">HECT domain-containing protein</fullName>
    </recommendedName>
</protein>
<dbReference type="PROSITE" id="PS50237">
    <property type="entry name" value="HECT"/>
    <property type="match status" value="1"/>
</dbReference>
<name>A0A2C9JLI7_BIOGL</name>
<dbReference type="VEuPathDB" id="VectorBase:BGLAX_047315"/>
<evidence type="ECO:0000256" key="2">
    <source>
        <dbReference type="PROSITE-ProRule" id="PRU00104"/>
    </source>
</evidence>
<feature type="domain" description="HECT" evidence="3">
    <location>
        <begin position="1"/>
        <end position="288"/>
    </location>
</feature>
<dbReference type="Gene3D" id="3.30.2410.10">
    <property type="entry name" value="Hect, E3 ligase catalytic domain"/>
    <property type="match status" value="1"/>
</dbReference>
<dbReference type="VEuPathDB" id="VectorBase:BGLB004349"/>
<reference evidence="4" key="1">
    <citation type="submission" date="2020-05" db="UniProtKB">
        <authorList>
            <consortium name="EnsemblMetazoa"/>
        </authorList>
    </citation>
    <scope>IDENTIFICATION</scope>
    <source>
        <strain evidence="4">BB02</strain>
    </source>
</reference>
<dbReference type="Proteomes" id="UP000076420">
    <property type="component" value="Unassembled WGS sequence"/>
</dbReference>
<dbReference type="KEGG" id="bgt:106058986"/>
<accession>A0A2C9JLI7</accession>
<gene>
    <name evidence="4" type="primary">106058986</name>
</gene>
<evidence type="ECO:0000313" key="4">
    <source>
        <dbReference type="EnsemblMetazoa" id="BGLB004349-PB"/>
    </source>
</evidence>
<dbReference type="InterPro" id="IPR035983">
    <property type="entry name" value="Hect_E3_ubiquitin_ligase"/>
</dbReference>
<dbReference type="Pfam" id="PF00632">
    <property type="entry name" value="HECT"/>
    <property type="match status" value="1"/>
</dbReference>
<dbReference type="PANTHER" id="PTHR46435:SF1">
    <property type="entry name" value="E3 UBIQUITIN-PROTEIN LIGASE HECTD4-RELATED"/>
    <property type="match status" value="1"/>
</dbReference>
<dbReference type="EnsemblMetazoa" id="BGLB004349-RB">
    <property type="protein sequence ID" value="BGLB004349-PB"/>
    <property type="gene ID" value="BGLB004349"/>
</dbReference>
<dbReference type="Gene3D" id="3.90.1750.10">
    <property type="entry name" value="Hect, E3 ligase catalytic domains"/>
    <property type="match status" value="1"/>
</dbReference>
<dbReference type="AlphaFoldDB" id="A0A2C9JLI7"/>
<proteinExistence type="predicted"/>